<feature type="compositionally biased region" description="Gly residues" evidence="1">
    <location>
        <begin position="266"/>
        <end position="281"/>
    </location>
</feature>
<dbReference type="EMBL" id="WEGI01000012">
    <property type="protein sequence ID" value="MQY30046.1"/>
    <property type="molecule type" value="Genomic_DNA"/>
</dbReference>
<feature type="compositionally biased region" description="Pro residues" evidence="1">
    <location>
        <begin position="296"/>
        <end position="312"/>
    </location>
</feature>
<keyword evidence="2" id="KW-1133">Transmembrane helix</keyword>
<gene>
    <name evidence="3" type="ORF">NRB56_56420</name>
</gene>
<dbReference type="Proteomes" id="UP000431401">
    <property type="component" value="Unassembled WGS sequence"/>
</dbReference>
<evidence type="ECO:0000256" key="1">
    <source>
        <dbReference type="SAM" id="MobiDB-lite"/>
    </source>
</evidence>
<dbReference type="Pfam" id="PF11303">
    <property type="entry name" value="DUF3105"/>
    <property type="match status" value="1"/>
</dbReference>
<protein>
    <recommendedName>
        <fullName evidence="5">DUF3105 domain-containing protein</fullName>
    </recommendedName>
</protein>
<dbReference type="RefSeq" id="WP_153347295.1">
    <property type="nucleotide sequence ID" value="NZ_WEGI01000012.1"/>
</dbReference>
<proteinExistence type="predicted"/>
<feature type="region of interest" description="Disordered" evidence="1">
    <location>
        <begin position="1"/>
        <end position="32"/>
    </location>
</feature>
<feature type="compositionally biased region" description="Low complexity" evidence="1">
    <location>
        <begin position="1"/>
        <end position="23"/>
    </location>
</feature>
<accession>A0A7K0DW97</accession>
<organism evidence="3 4">
    <name type="scientific">Nocardia aurantia</name>
    <dbReference type="NCBI Taxonomy" id="2585199"/>
    <lineage>
        <taxon>Bacteria</taxon>
        <taxon>Bacillati</taxon>
        <taxon>Actinomycetota</taxon>
        <taxon>Actinomycetes</taxon>
        <taxon>Mycobacteriales</taxon>
        <taxon>Nocardiaceae</taxon>
        <taxon>Nocardia</taxon>
    </lineage>
</organism>
<dbReference type="InterPro" id="IPR021454">
    <property type="entry name" value="DUF3105"/>
</dbReference>
<keyword evidence="2" id="KW-0812">Transmembrane</keyword>
<dbReference type="AlphaFoldDB" id="A0A7K0DW97"/>
<feature type="region of interest" description="Disordered" evidence="1">
    <location>
        <begin position="230"/>
        <end position="318"/>
    </location>
</feature>
<evidence type="ECO:0000313" key="4">
    <source>
        <dbReference type="Proteomes" id="UP000431401"/>
    </source>
</evidence>
<keyword evidence="4" id="KW-1185">Reference proteome</keyword>
<reference evidence="3 4" key="1">
    <citation type="submission" date="2019-10" db="EMBL/GenBank/DDBJ databases">
        <title>Nocardia macrotermitis sp. nov. and Nocardia aurantia sp. nov., isolated from the gut of fungus growing-termite Macrotermes natalensis.</title>
        <authorList>
            <person name="Benndorf R."/>
            <person name="Schwitalla J."/>
            <person name="Martin K."/>
            <person name="De Beer W."/>
            <person name="Kaster A.-K."/>
            <person name="Vollmers J."/>
            <person name="Poulsen M."/>
            <person name="Beemelmanns C."/>
        </authorList>
    </citation>
    <scope>NUCLEOTIDE SEQUENCE [LARGE SCALE GENOMIC DNA]</scope>
    <source>
        <strain evidence="3 4">RB56</strain>
    </source>
</reference>
<evidence type="ECO:0000313" key="3">
    <source>
        <dbReference type="EMBL" id="MQY30046.1"/>
    </source>
</evidence>
<dbReference type="OrthoDB" id="164831at2"/>
<feature type="transmembrane region" description="Helical" evidence="2">
    <location>
        <begin position="37"/>
        <end position="60"/>
    </location>
</feature>
<evidence type="ECO:0000256" key="2">
    <source>
        <dbReference type="SAM" id="Phobius"/>
    </source>
</evidence>
<feature type="compositionally biased region" description="Pro residues" evidence="1">
    <location>
        <begin position="236"/>
        <end position="248"/>
    </location>
</feature>
<keyword evidence="2" id="KW-0472">Membrane</keyword>
<evidence type="ECO:0008006" key="5">
    <source>
        <dbReference type="Google" id="ProtNLM"/>
    </source>
</evidence>
<name>A0A7K0DW97_9NOCA</name>
<comment type="caution">
    <text evidence="3">The sequence shown here is derived from an EMBL/GenBank/DDBJ whole genome shotgun (WGS) entry which is preliminary data.</text>
</comment>
<sequence length="318" mass="32688">MPNTSAKSAKAIRAAAKSSPARKAGGGGAKLPNKRQIPWPTIGAAVVIIALIAALAVYLVPMYQKKADAEKFTPTAQKKDPSLQIPGVVTKEYKGALHVSATQRVAYDQSPPFGGPHDASWADCTGKVYGKAIRTENAVHALEHGAVWIAYNPDKVAGGALDELKQQVQGKPYMLMSPYPGLDSAVSLQSWGHQLKLSDPDDKRVGEFISALRLNQYGVYPEVGADCANPTFNVDSPPPFDPTPPGPTAIPMDGKGLSQDQTELSGGAGGGIPGLPGGIPGLPGMPGVPGGVPGQPAAPAPAQPAPAQPAPAQPGSNQ</sequence>